<sequence>MGLQNKNNGELWQGTIDVGTPPQTFTVLFDTGSSDIFLPGPNCNSAACNGHQSGSVQGRQYADKVSFGDLTTTTQALGAATVYSTNFGANTFPPDGMVGMAYQSISRFNSPPLFQSLAQNNTLPPIFSFKMTESDSELLLGGADQSLYSGSFTYTPVTTQGFWQVTLGSVNVNSTAVASLRNVQSIIDTGTTLILAPYKQAKAFYASIPGSKNAVASVGNGFYTFPCSSTQTVSLTYSGRSFNIDPQHFNLGRVDPGSNDCVGAIVGTSFNFWIVGGTFLQNVYTTFDLGSNRVGFAQLS</sequence>
<keyword evidence="2" id="KW-1185">Reference proteome</keyword>
<comment type="caution">
    <text evidence="1">The sequence shown here is derived from an EMBL/GenBank/DDBJ whole genome shotgun (WGS) entry which is preliminary data.</text>
</comment>
<accession>A0ACB8TPC8</accession>
<organism evidence="1 2">
    <name type="scientific">Irpex rosettiformis</name>
    <dbReference type="NCBI Taxonomy" id="378272"/>
    <lineage>
        <taxon>Eukaryota</taxon>
        <taxon>Fungi</taxon>
        <taxon>Dikarya</taxon>
        <taxon>Basidiomycota</taxon>
        <taxon>Agaricomycotina</taxon>
        <taxon>Agaricomycetes</taxon>
        <taxon>Polyporales</taxon>
        <taxon>Irpicaceae</taxon>
        <taxon>Irpex</taxon>
    </lineage>
</organism>
<name>A0ACB8TPC8_9APHY</name>
<gene>
    <name evidence="1" type="ORF">BDY19DRAFT_975544</name>
</gene>
<proteinExistence type="predicted"/>
<dbReference type="Proteomes" id="UP001055072">
    <property type="component" value="Unassembled WGS sequence"/>
</dbReference>
<dbReference type="EMBL" id="MU274952">
    <property type="protein sequence ID" value="KAI0083858.1"/>
    <property type="molecule type" value="Genomic_DNA"/>
</dbReference>
<evidence type="ECO:0000313" key="2">
    <source>
        <dbReference type="Proteomes" id="UP001055072"/>
    </source>
</evidence>
<protein>
    <submittedName>
        <fullName evidence="1">Aspartic peptidase domain-containing protein</fullName>
    </submittedName>
</protein>
<evidence type="ECO:0000313" key="1">
    <source>
        <dbReference type="EMBL" id="KAI0083858.1"/>
    </source>
</evidence>
<reference evidence="1" key="1">
    <citation type="journal article" date="2021" name="Environ. Microbiol.">
        <title>Gene family expansions and transcriptome signatures uncover fungal adaptations to wood decay.</title>
        <authorList>
            <person name="Hage H."/>
            <person name="Miyauchi S."/>
            <person name="Viragh M."/>
            <person name="Drula E."/>
            <person name="Min B."/>
            <person name="Chaduli D."/>
            <person name="Navarro D."/>
            <person name="Favel A."/>
            <person name="Norest M."/>
            <person name="Lesage-Meessen L."/>
            <person name="Balint B."/>
            <person name="Merenyi Z."/>
            <person name="de Eugenio L."/>
            <person name="Morin E."/>
            <person name="Martinez A.T."/>
            <person name="Baldrian P."/>
            <person name="Stursova M."/>
            <person name="Martinez M.J."/>
            <person name="Novotny C."/>
            <person name="Magnuson J.K."/>
            <person name="Spatafora J.W."/>
            <person name="Maurice S."/>
            <person name="Pangilinan J."/>
            <person name="Andreopoulos W."/>
            <person name="LaButti K."/>
            <person name="Hundley H."/>
            <person name="Na H."/>
            <person name="Kuo A."/>
            <person name="Barry K."/>
            <person name="Lipzen A."/>
            <person name="Henrissat B."/>
            <person name="Riley R."/>
            <person name="Ahrendt S."/>
            <person name="Nagy L.G."/>
            <person name="Grigoriev I.V."/>
            <person name="Martin F."/>
            <person name="Rosso M.N."/>
        </authorList>
    </citation>
    <scope>NUCLEOTIDE SEQUENCE</scope>
    <source>
        <strain evidence="1">CBS 384.51</strain>
    </source>
</reference>